<evidence type="ECO:0000313" key="4">
    <source>
        <dbReference type="Proteomes" id="UP001145742"/>
    </source>
</evidence>
<protein>
    <submittedName>
        <fullName evidence="3">Uncharacterized protein</fullName>
    </submittedName>
</protein>
<feature type="chain" id="PRO_5047127225" evidence="2">
    <location>
        <begin position="22"/>
        <end position="339"/>
    </location>
</feature>
<dbReference type="PANTHER" id="PTHR33332">
    <property type="entry name" value="REVERSE TRANSCRIPTASE DOMAIN-CONTAINING PROTEIN"/>
    <property type="match status" value="1"/>
</dbReference>
<evidence type="ECO:0000313" key="3">
    <source>
        <dbReference type="EMBL" id="KAJ7410520.1"/>
    </source>
</evidence>
<accession>A0ABQ9CWF1</accession>
<reference evidence="3" key="1">
    <citation type="submission" date="2019-10" db="EMBL/GenBank/DDBJ databases">
        <authorList>
            <person name="Soares A.E.R."/>
            <person name="Aleixo A."/>
            <person name="Schneider P."/>
            <person name="Miyaki C.Y."/>
            <person name="Schneider M.P."/>
            <person name="Mello C."/>
            <person name="Vasconcelos A.T.R."/>
        </authorList>
    </citation>
    <scope>NUCLEOTIDE SEQUENCE</scope>
    <source>
        <tissue evidence="3">Muscle</tissue>
    </source>
</reference>
<feature type="region of interest" description="Disordered" evidence="1">
    <location>
        <begin position="288"/>
        <end position="309"/>
    </location>
</feature>
<feature type="signal peptide" evidence="2">
    <location>
        <begin position="1"/>
        <end position="21"/>
    </location>
</feature>
<gene>
    <name evidence="3" type="ORF">WISP_107617</name>
</gene>
<dbReference type="EMBL" id="WHWB01034400">
    <property type="protein sequence ID" value="KAJ7410520.1"/>
    <property type="molecule type" value="Genomic_DNA"/>
</dbReference>
<keyword evidence="4" id="KW-1185">Reference proteome</keyword>
<sequence length="339" mass="36997">MVIVWLRVAVAVLLRFWSSGSDKWYQKSPNPKITDAHVQDVETCSKYQWPGKGEGQLLMAVVTGLSWVSGQVMGLKHPMGEVRDAWASKALGWAGDFPQHRDGVLQYLAKRYNFKEPVGQYGEVVLSQAYGSGTPNILGAGLAKELSLCQGADFNSLNLSQGMGIQLSPMVSTPDSHHKVMSSSLSGDRIAQFNASLPSDPVRSQMLSRVSPGFLDSLKGREALQRDLDKLEVWAITNHMKFNNGKCWILLLGWGNPSGSYRLGNEMLDSSAMERDLGVLANGELNMSQQCPGSQESQPRPEGHQAKHPQLVEEEDCPALLCTGAASPWLLCAVLGTMI</sequence>
<dbReference type="Proteomes" id="UP001145742">
    <property type="component" value="Unassembled WGS sequence"/>
</dbReference>
<keyword evidence="2" id="KW-0732">Signal</keyword>
<evidence type="ECO:0000256" key="2">
    <source>
        <dbReference type="SAM" id="SignalP"/>
    </source>
</evidence>
<proteinExistence type="predicted"/>
<organism evidence="3 4">
    <name type="scientific">Willisornis vidua</name>
    <name type="common">Xingu scale-backed antbird</name>
    <dbReference type="NCBI Taxonomy" id="1566151"/>
    <lineage>
        <taxon>Eukaryota</taxon>
        <taxon>Metazoa</taxon>
        <taxon>Chordata</taxon>
        <taxon>Craniata</taxon>
        <taxon>Vertebrata</taxon>
        <taxon>Euteleostomi</taxon>
        <taxon>Archelosauria</taxon>
        <taxon>Archosauria</taxon>
        <taxon>Dinosauria</taxon>
        <taxon>Saurischia</taxon>
        <taxon>Theropoda</taxon>
        <taxon>Coelurosauria</taxon>
        <taxon>Aves</taxon>
        <taxon>Neognathae</taxon>
        <taxon>Neoaves</taxon>
        <taxon>Telluraves</taxon>
        <taxon>Australaves</taxon>
        <taxon>Passeriformes</taxon>
        <taxon>Thamnophilidae</taxon>
        <taxon>Willisornis</taxon>
    </lineage>
</organism>
<feature type="compositionally biased region" description="Polar residues" evidence="1">
    <location>
        <begin position="288"/>
        <end position="298"/>
    </location>
</feature>
<comment type="caution">
    <text evidence="3">The sequence shown here is derived from an EMBL/GenBank/DDBJ whole genome shotgun (WGS) entry which is preliminary data.</text>
</comment>
<evidence type="ECO:0000256" key="1">
    <source>
        <dbReference type="SAM" id="MobiDB-lite"/>
    </source>
</evidence>
<name>A0ABQ9CWF1_9PASS</name>